<dbReference type="GO" id="GO:0043190">
    <property type="term" value="C:ATP-binding cassette (ABC) transporter complex"/>
    <property type="evidence" value="ECO:0007669"/>
    <property type="project" value="TreeGrafter"/>
</dbReference>
<dbReference type="PANTHER" id="PTHR43553:SF24">
    <property type="entry name" value="ENERGY-COUPLING FACTOR TRANSPORTER ATP-BINDING PROTEIN ECFA1"/>
    <property type="match status" value="1"/>
</dbReference>
<dbReference type="GO" id="GO:0042626">
    <property type="term" value="F:ATPase-coupled transmembrane transporter activity"/>
    <property type="evidence" value="ECO:0007669"/>
    <property type="project" value="TreeGrafter"/>
</dbReference>
<name>C9PPW4_9PAST</name>
<dbReference type="STRING" id="667128.HMPREF0621_1038"/>
<evidence type="ECO:0000313" key="7">
    <source>
        <dbReference type="Proteomes" id="UP000005519"/>
    </source>
</evidence>
<dbReference type="InterPro" id="IPR027417">
    <property type="entry name" value="P-loop_NTPase"/>
</dbReference>
<dbReference type="SUPFAM" id="SSF52540">
    <property type="entry name" value="P-loop containing nucleoside triphosphate hydrolases"/>
    <property type="match status" value="1"/>
</dbReference>
<dbReference type="InterPro" id="IPR050095">
    <property type="entry name" value="ECF_ABC_transporter_ATP-bd"/>
</dbReference>
<dbReference type="SMART" id="SM00382">
    <property type="entry name" value="AAA"/>
    <property type="match status" value="1"/>
</dbReference>
<evidence type="ECO:0000313" key="6">
    <source>
        <dbReference type="EMBL" id="EEX50415.1"/>
    </source>
</evidence>
<evidence type="ECO:0000256" key="3">
    <source>
        <dbReference type="ARBA" id="ARBA00022741"/>
    </source>
</evidence>
<dbReference type="AlphaFoldDB" id="C9PPW4"/>
<dbReference type="Proteomes" id="UP000005519">
    <property type="component" value="Unassembled WGS sequence"/>
</dbReference>
<keyword evidence="3" id="KW-0547">Nucleotide-binding</keyword>
<keyword evidence="4 6" id="KW-0067">ATP-binding</keyword>
<comment type="similarity">
    <text evidence="1">Belongs to the ABC transporter superfamily.</text>
</comment>
<accession>C9PPW4</accession>
<dbReference type="EMBL" id="ACZR01000011">
    <property type="protein sequence ID" value="EEX50415.1"/>
    <property type="molecule type" value="Genomic_DNA"/>
</dbReference>
<dbReference type="InterPro" id="IPR015856">
    <property type="entry name" value="ABC_transpr_CbiO/EcfA_su"/>
</dbReference>
<protein>
    <submittedName>
        <fullName evidence="6">ABC transporter, ATP-binding protein</fullName>
    </submittedName>
</protein>
<dbReference type="Gene3D" id="3.40.50.300">
    <property type="entry name" value="P-loop containing nucleotide triphosphate hydrolases"/>
    <property type="match status" value="1"/>
</dbReference>
<dbReference type="PANTHER" id="PTHR43553">
    <property type="entry name" value="HEAVY METAL TRANSPORTER"/>
    <property type="match status" value="1"/>
</dbReference>
<dbReference type="HOGENOM" id="CLU_000604_1_22_6"/>
<keyword evidence="2" id="KW-0813">Transport</keyword>
<evidence type="ECO:0000256" key="1">
    <source>
        <dbReference type="ARBA" id="ARBA00005417"/>
    </source>
</evidence>
<gene>
    <name evidence="6" type="primary">cbiO</name>
    <name evidence="6" type="ORF">HMPREF0621_1038</name>
</gene>
<keyword evidence="7" id="KW-1185">Reference proteome</keyword>
<dbReference type="GO" id="GO:0005524">
    <property type="term" value="F:ATP binding"/>
    <property type="evidence" value="ECO:0007669"/>
    <property type="project" value="UniProtKB-KW"/>
</dbReference>
<dbReference type="InterPro" id="IPR003593">
    <property type="entry name" value="AAA+_ATPase"/>
</dbReference>
<dbReference type="Pfam" id="PF00005">
    <property type="entry name" value="ABC_tran"/>
    <property type="match status" value="1"/>
</dbReference>
<dbReference type="InterPro" id="IPR003439">
    <property type="entry name" value="ABC_transporter-like_ATP-bd"/>
</dbReference>
<evidence type="ECO:0000256" key="4">
    <source>
        <dbReference type="ARBA" id="ARBA00022840"/>
    </source>
</evidence>
<reference evidence="6 7" key="1">
    <citation type="submission" date="2009-10" db="EMBL/GenBank/DDBJ databases">
        <authorList>
            <person name="Muzny D."/>
            <person name="Qin X."/>
            <person name="Deng J."/>
            <person name="Jiang H."/>
            <person name="Liu Y."/>
            <person name="Qu J."/>
            <person name="Song X.-Z."/>
            <person name="Zhang L."/>
            <person name="Thornton R."/>
            <person name="Coyle M."/>
            <person name="Francisco L."/>
            <person name="Jackson L."/>
            <person name="Javaid M."/>
            <person name="Korchina V."/>
            <person name="Kovar C."/>
            <person name="Mata R."/>
            <person name="Mathew T."/>
            <person name="Ngo R."/>
            <person name="Nguyen L."/>
            <person name="Nguyen N."/>
            <person name="Okwuonu G."/>
            <person name="Ongeri F."/>
            <person name="Pham C."/>
            <person name="Simmons D."/>
            <person name="Wilczek-Boney K."/>
            <person name="Hale W."/>
            <person name="Jakkamsetti A."/>
            <person name="Pham P."/>
            <person name="Ruth R."/>
            <person name="San Lucas F."/>
            <person name="Warren J."/>
            <person name="Zhang J."/>
            <person name="Zhao Z."/>
            <person name="Zhou C."/>
            <person name="Zhu D."/>
            <person name="Lee S."/>
            <person name="Bess C."/>
            <person name="Blankenburg K."/>
            <person name="Forbes L."/>
            <person name="Fu Q."/>
            <person name="Gubbala S."/>
            <person name="Hirani K."/>
            <person name="Jayaseelan J.C."/>
            <person name="Lara F."/>
            <person name="Munidasa M."/>
            <person name="Palculict T."/>
            <person name="Patil S."/>
            <person name="Pu L.-L."/>
            <person name="Saada N."/>
            <person name="Tang L."/>
            <person name="Weissenberger G."/>
            <person name="Zhu Y."/>
            <person name="Hemphill L."/>
            <person name="Shang Y."/>
            <person name="Youmans B."/>
            <person name="Ayvaz T."/>
            <person name="Ross M."/>
            <person name="Santibanez J."/>
            <person name="Aqrawi P."/>
            <person name="Gross S."/>
            <person name="Joshi V."/>
            <person name="Fowler G."/>
            <person name="Nazareth L."/>
            <person name="Reid J."/>
            <person name="Worley K."/>
            <person name="Petrosino J."/>
            <person name="Highlander S."/>
            <person name="Gibbs R."/>
        </authorList>
    </citation>
    <scope>NUCLEOTIDE SEQUENCE [LARGE SCALE GENOMIC DNA]</scope>
    <source>
        <strain evidence="6 7">ATCC 43325</strain>
    </source>
</reference>
<feature type="domain" description="ABC transporter" evidence="5">
    <location>
        <begin position="10"/>
        <end position="220"/>
    </location>
</feature>
<dbReference type="PROSITE" id="PS50893">
    <property type="entry name" value="ABC_TRANSPORTER_2"/>
    <property type="match status" value="1"/>
</dbReference>
<sequence>MNNLTENTMIRTENLTITRQGKTLLSDINLTLNSQQRLCLCGSIGCGKTTLLHSLMGFVPFEGKIYLLGDECKSEKQFAQKRGKIGLLFQNPDDQLFGPTVLDDVAFGPLNQGISKKEAYAIAQQQLEQLGITRLAERSVNLLSGGEKNFTALAGVLAMKPQVLLLDEPTNGLDPKNVDRLIDVLLKLDLPMIIASHDMQFIQRIATDVFNMSAISQQSL</sequence>
<evidence type="ECO:0000259" key="5">
    <source>
        <dbReference type="PROSITE" id="PS50893"/>
    </source>
</evidence>
<organism evidence="6 7">
    <name type="scientific">Pasteurella dagmatis ATCC 43325</name>
    <dbReference type="NCBI Taxonomy" id="667128"/>
    <lineage>
        <taxon>Bacteria</taxon>
        <taxon>Pseudomonadati</taxon>
        <taxon>Pseudomonadota</taxon>
        <taxon>Gammaproteobacteria</taxon>
        <taxon>Pasteurellales</taxon>
        <taxon>Pasteurellaceae</taxon>
        <taxon>Pasteurella</taxon>
    </lineage>
</organism>
<proteinExistence type="inferred from homology"/>
<dbReference type="GO" id="GO:0016887">
    <property type="term" value="F:ATP hydrolysis activity"/>
    <property type="evidence" value="ECO:0007669"/>
    <property type="project" value="InterPro"/>
</dbReference>
<evidence type="ECO:0000256" key="2">
    <source>
        <dbReference type="ARBA" id="ARBA00022448"/>
    </source>
</evidence>
<comment type="caution">
    <text evidence="6">The sequence shown here is derived from an EMBL/GenBank/DDBJ whole genome shotgun (WGS) entry which is preliminary data.</text>
</comment>
<dbReference type="CDD" id="cd03225">
    <property type="entry name" value="ABC_cobalt_CbiO_domain1"/>
    <property type="match status" value="1"/>
</dbReference>